<comment type="similarity">
    <text evidence="2 16">Belongs to the DNA polymerase type-Y family.</text>
</comment>
<evidence type="ECO:0000313" key="19">
    <source>
        <dbReference type="EMBL" id="MFB9376072.1"/>
    </source>
</evidence>
<evidence type="ECO:0000256" key="2">
    <source>
        <dbReference type="ARBA" id="ARBA00010945"/>
    </source>
</evidence>
<evidence type="ECO:0000256" key="17">
    <source>
        <dbReference type="SAM" id="MobiDB-lite"/>
    </source>
</evidence>
<keyword evidence="6 16" id="KW-0548">Nucleotidyltransferase</keyword>
<evidence type="ECO:0000256" key="4">
    <source>
        <dbReference type="ARBA" id="ARBA00022490"/>
    </source>
</evidence>
<comment type="subunit">
    <text evidence="16">Monomer.</text>
</comment>
<name>A0ABV5LPS3_9ACTN</name>
<feature type="binding site" evidence="16">
    <location>
        <position position="114"/>
    </location>
    <ligand>
        <name>Mg(2+)</name>
        <dbReference type="ChEBI" id="CHEBI:18420"/>
    </ligand>
</feature>
<comment type="caution">
    <text evidence="19">The sequence shown here is derived from an EMBL/GenBank/DDBJ whole genome shotgun (WGS) entry which is preliminary data.</text>
</comment>
<feature type="active site" evidence="16">
    <location>
        <position position="115"/>
    </location>
</feature>
<dbReference type="EMBL" id="JBHMDM010000002">
    <property type="protein sequence ID" value="MFB9376072.1"/>
    <property type="molecule type" value="Genomic_DNA"/>
</dbReference>
<dbReference type="PANTHER" id="PTHR11076:SF33">
    <property type="entry name" value="DNA POLYMERASE KAPPA"/>
    <property type="match status" value="1"/>
</dbReference>
<dbReference type="SUPFAM" id="SSF100879">
    <property type="entry name" value="Lesion bypass DNA polymerase (Y-family), little finger domain"/>
    <property type="match status" value="1"/>
</dbReference>
<evidence type="ECO:0000256" key="14">
    <source>
        <dbReference type="ARBA" id="ARBA00025589"/>
    </source>
</evidence>
<accession>A0ABV5LPS3</accession>
<keyword evidence="9 16" id="KW-0227">DNA damage</keyword>
<evidence type="ECO:0000259" key="18">
    <source>
        <dbReference type="PROSITE" id="PS50173"/>
    </source>
</evidence>
<comment type="function">
    <text evidence="14 16">Poorly processive, error-prone DNA polymerase involved in untargeted mutagenesis. Copies undamaged DNA at stalled replication forks, which arise in vivo from mismatched or misaligned primer ends. These misaligned primers can be extended by PolIV. Exhibits no 3'-5' exonuclease (proofreading) activity. May be involved in translesional synthesis, in conjunction with the beta clamp from PolIII.</text>
</comment>
<evidence type="ECO:0000256" key="10">
    <source>
        <dbReference type="ARBA" id="ARBA00022842"/>
    </source>
</evidence>
<gene>
    <name evidence="16" type="primary">dinB</name>
    <name evidence="19" type="ORF">ACFFVI_03730</name>
</gene>
<proteinExistence type="inferred from homology"/>
<keyword evidence="20" id="KW-1185">Reference proteome</keyword>
<dbReference type="SUPFAM" id="SSF56672">
    <property type="entry name" value="DNA/RNA polymerases"/>
    <property type="match status" value="1"/>
</dbReference>
<evidence type="ECO:0000256" key="13">
    <source>
        <dbReference type="ARBA" id="ARBA00023204"/>
    </source>
</evidence>
<comment type="cofactor">
    <cofactor evidence="16">
        <name>Mg(2+)</name>
        <dbReference type="ChEBI" id="CHEBI:18420"/>
    </cofactor>
    <text evidence="16">Binds 2 magnesium ions per subunit.</text>
</comment>
<dbReference type="InterPro" id="IPR043502">
    <property type="entry name" value="DNA/RNA_pol_sf"/>
</dbReference>
<keyword evidence="4 16" id="KW-0963">Cytoplasm</keyword>
<dbReference type="InterPro" id="IPR001126">
    <property type="entry name" value="UmuC"/>
</dbReference>
<feature type="compositionally biased region" description="Low complexity" evidence="17">
    <location>
        <begin position="381"/>
        <end position="392"/>
    </location>
</feature>
<dbReference type="Gene3D" id="3.30.1490.100">
    <property type="entry name" value="DNA polymerase, Y-family, little finger domain"/>
    <property type="match status" value="1"/>
</dbReference>
<keyword evidence="5 16" id="KW-0808">Transferase</keyword>
<keyword evidence="12 16" id="KW-0238">DNA-binding</keyword>
<keyword evidence="3 16" id="KW-0515">Mutator protein</keyword>
<reference evidence="19 20" key="1">
    <citation type="submission" date="2024-09" db="EMBL/GenBank/DDBJ databases">
        <authorList>
            <person name="Sun Q."/>
            <person name="Mori K."/>
        </authorList>
    </citation>
    <scope>NUCLEOTIDE SEQUENCE [LARGE SCALE GENOMIC DNA]</scope>
    <source>
        <strain evidence="19 20">TISTR 1856</strain>
    </source>
</reference>
<evidence type="ECO:0000256" key="12">
    <source>
        <dbReference type="ARBA" id="ARBA00023125"/>
    </source>
</evidence>
<dbReference type="Pfam" id="PF11799">
    <property type="entry name" value="IMS_C"/>
    <property type="match status" value="1"/>
</dbReference>
<feature type="domain" description="UmuC" evidence="18">
    <location>
        <begin position="16"/>
        <end position="198"/>
    </location>
</feature>
<feature type="region of interest" description="Disordered" evidence="17">
    <location>
        <begin position="370"/>
        <end position="486"/>
    </location>
</feature>
<dbReference type="InterPro" id="IPR017961">
    <property type="entry name" value="DNA_pol_Y-fam_little_finger"/>
</dbReference>
<sequence>MPPPLPRRPDPRVAGVLHLDLDAFFAAVEQRDKPSLRGRPVVVGGTGLRGVVATASYEARRFGIGSAMPTGQARRLCPNAAYLAGRFGAYRIVSEQVMAIARELSPAVEPMSLDEAYVDLALAHEGLTTEDAVEIAKEFRTRVRARTGLTVSVGVGRSKLTAKIASDLRKPDALVVVAPEDEADLLRPLEVSRLPGVGHVTGERLRRSGIRTIGDLAAVEEDELVRMFGKAHGTGLAAFARGFDPRPVVAEREAKSVSAEETFAVDLTDRRDLDERVRRMAERVAARLTTSGLSGRTVTIKVRRYDFSTLNRSRTLAHSTGSAGEIAEHARELLAAVDVADGVRLLGVGVSGLTEFAQIDLLADLLADSDTEDHTEGGEAGADPVDGVAAGGIHPLTSPAPYGPAAPAERDWSPGQDVTHPEHGSGWVQGSGVGRVTVRFEGPHTPPGRILTFRADDPDLAAAPPPVFEPPVLEPAVPDPAPEPSA</sequence>
<evidence type="ECO:0000256" key="16">
    <source>
        <dbReference type="HAMAP-Rule" id="MF_01113"/>
    </source>
</evidence>
<keyword evidence="10 16" id="KW-0460">Magnesium</keyword>
<dbReference type="InterPro" id="IPR053848">
    <property type="entry name" value="IMS_HHH_1"/>
</dbReference>
<dbReference type="PROSITE" id="PS50173">
    <property type="entry name" value="UMUC"/>
    <property type="match status" value="1"/>
</dbReference>
<dbReference type="NCBIfam" id="NF002882">
    <property type="entry name" value="PRK03348.1"/>
    <property type="match status" value="1"/>
</dbReference>
<dbReference type="InterPro" id="IPR050116">
    <property type="entry name" value="DNA_polymerase-Y"/>
</dbReference>
<dbReference type="CDD" id="cd03586">
    <property type="entry name" value="PolY_Pol_IV_kappa"/>
    <property type="match status" value="1"/>
</dbReference>
<evidence type="ECO:0000256" key="5">
    <source>
        <dbReference type="ARBA" id="ARBA00022679"/>
    </source>
</evidence>
<protein>
    <recommendedName>
        <fullName evidence="16">DNA polymerase IV</fullName>
        <shortName evidence="16">Pol IV</shortName>
        <ecNumber evidence="16">2.7.7.7</ecNumber>
    </recommendedName>
</protein>
<dbReference type="HAMAP" id="MF_01113">
    <property type="entry name" value="DNApol_IV"/>
    <property type="match status" value="1"/>
</dbReference>
<keyword evidence="13 16" id="KW-0234">DNA repair</keyword>
<dbReference type="InterPro" id="IPR036775">
    <property type="entry name" value="DNA_pol_Y-fam_lit_finger_sf"/>
</dbReference>
<dbReference type="Pfam" id="PF00817">
    <property type="entry name" value="IMS"/>
    <property type="match status" value="1"/>
</dbReference>
<evidence type="ECO:0000256" key="7">
    <source>
        <dbReference type="ARBA" id="ARBA00022705"/>
    </source>
</evidence>
<dbReference type="Gene3D" id="1.10.150.20">
    <property type="entry name" value="5' to 3' exonuclease, C-terminal subdomain"/>
    <property type="match status" value="1"/>
</dbReference>
<feature type="compositionally biased region" description="Pro residues" evidence="17">
    <location>
        <begin position="463"/>
        <end position="486"/>
    </location>
</feature>
<evidence type="ECO:0000256" key="6">
    <source>
        <dbReference type="ARBA" id="ARBA00022695"/>
    </source>
</evidence>
<dbReference type="PANTHER" id="PTHR11076">
    <property type="entry name" value="DNA REPAIR POLYMERASE UMUC / TRANSFERASE FAMILY MEMBER"/>
    <property type="match status" value="1"/>
</dbReference>
<dbReference type="EC" id="2.7.7.7" evidence="16"/>
<dbReference type="Pfam" id="PF21999">
    <property type="entry name" value="IMS_HHH_1"/>
    <property type="match status" value="1"/>
</dbReference>
<keyword evidence="11 16" id="KW-0239">DNA-directed DNA polymerase</keyword>
<evidence type="ECO:0000256" key="15">
    <source>
        <dbReference type="ARBA" id="ARBA00049244"/>
    </source>
</evidence>
<dbReference type="InterPro" id="IPR043128">
    <property type="entry name" value="Rev_trsase/Diguanyl_cyclase"/>
</dbReference>
<evidence type="ECO:0000256" key="9">
    <source>
        <dbReference type="ARBA" id="ARBA00022763"/>
    </source>
</evidence>
<evidence type="ECO:0000256" key="3">
    <source>
        <dbReference type="ARBA" id="ARBA00022457"/>
    </source>
</evidence>
<dbReference type="NCBIfam" id="NF002677">
    <property type="entry name" value="PRK02406.1"/>
    <property type="match status" value="1"/>
</dbReference>
<dbReference type="Gene3D" id="3.30.70.270">
    <property type="match status" value="1"/>
</dbReference>
<dbReference type="Gene3D" id="3.40.1170.60">
    <property type="match status" value="1"/>
</dbReference>
<feature type="binding site" evidence="16">
    <location>
        <position position="20"/>
    </location>
    <ligand>
        <name>Mg(2+)</name>
        <dbReference type="ChEBI" id="CHEBI:18420"/>
    </ligand>
</feature>
<dbReference type="Proteomes" id="UP001589748">
    <property type="component" value="Unassembled WGS sequence"/>
</dbReference>
<keyword evidence="8 16" id="KW-0479">Metal-binding</keyword>
<comment type="subcellular location">
    <subcellularLocation>
        <location evidence="1 16">Cytoplasm</location>
    </subcellularLocation>
</comment>
<evidence type="ECO:0000256" key="11">
    <source>
        <dbReference type="ARBA" id="ARBA00022932"/>
    </source>
</evidence>
<organism evidence="19 20">
    <name type="scientific">Kineococcus gynurae</name>
    <dbReference type="NCBI Taxonomy" id="452979"/>
    <lineage>
        <taxon>Bacteria</taxon>
        <taxon>Bacillati</taxon>
        <taxon>Actinomycetota</taxon>
        <taxon>Actinomycetes</taxon>
        <taxon>Kineosporiales</taxon>
        <taxon>Kineosporiaceae</taxon>
        <taxon>Kineococcus</taxon>
    </lineage>
</organism>
<evidence type="ECO:0000313" key="20">
    <source>
        <dbReference type="Proteomes" id="UP001589748"/>
    </source>
</evidence>
<evidence type="ECO:0000256" key="1">
    <source>
        <dbReference type="ARBA" id="ARBA00004496"/>
    </source>
</evidence>
<dbReference type="InterPro" id="IPR022880">
    <property type="entry name" value="DNApol_IV"/>
</dbReference>
<keyword evidence="7 16" id="KW-0235">DNA replication</keyword>
<feature type="site" description="Substrate discrimination" evidence="16">
    <location>
        <position position="25"/>
    </location>
</feature>
<dbReference type="RefSeq" id="WP_380134502.1">
    <property type="nucleotide sequence ID" value="NZ_JBHLUI010000002.1"/>
</dbReference>
<comment type="catalytic activity">
    <reaction evidence="15 16">
        <text>DNA(n) + a 2'-deoxyribonucleoside 5'-triphosphate = DNA(n+1) + diphosphate</text>
        <dbReference type="Rhea" id="RHEA:22508"/>
        <dbReference type="Rhea" id="RHEA-COMP:17339"/>
        <dbReference type="Rhea" id="RHEA-COMP:17340"/>
        <dbReference type="ChEBI" id="CHEBI:33019"/>
        <dbReference type="ChEBI" id="CHEBI:61560"/>
        <dbReference type="ChEBI" id="CHEBI:173112"/>
        <dbReference type="EC" id="2.7.7.7"/>
    </reaction>
</comment>
<dbReference type="GO" id="GO:0003887">
    <property type="term" value="F:DNA-directed DNA polymerase activity"/>
    <property type="evidence" value="ECO:0007669"/>
    <property type="project" value="UniProtKB-EC"/>
</dbReference>
<evidence type="ECO:0000256" key="8">
    <source>
        <dbReference type="ARBA" id="ARBA00022723"/>
    </source>
</evidence>